<organism evidence="2 3">
    <name type="scientific">Pleuronectes platessa</name>
    <name type="common">European plaice</name>
    <dbReference type="NCBI Taxonomy" id="8262"/>
    <lineage>
        <taxon>Eukaryota</taxon>
        <taxon>Metazoa</taxon>
        <taxon>Chordata</taxon>
        <taxon>Craniata</taxon>
        <taxon>Vertebrata</taxon>
        <taxon>Euteleostomi</taxon>
        <taxon>Actinopterygii</taxon>
        <taxon>Neopterygii</taxon>
        <taxon>Teleostei</taxon>
        <taxon>Neoteleostei</taxon>
        <taxon>Acanthomorphata</taxon>
        <taxon>Carangaria</taxon>
        <taxon>Pleuronectiformes</taxon>
        <taxon>Pleuronectoidei</taxon>
        <taxon>Pleuronectidae</taxon>
        <taxon>Pleuronectes</taxon>
    </lineage>
</organism>
<evidence type="ECO:0000313" key="2">
    <source>
        <dbReference type="EMBL" id="CAB1418128.1"/>
    </source>
</evidence>
<comment type="caution">
    <text evidence="2">The sequence shown here is derived from an EMBL/GenBank/DDBJ whole genome shotgun (WGS) entry which is preliminary data.</text>
</comment>
<feature type="compositionally biased region" description="Basic and acidic residues" evidence="1">
    <location>
        <begin position="76"/>
        <end position="94"/>
    </location>
</feature>
<protein>
    <submittedName>
        <fullName evidence="2">Uncharacterized protein</fullName>
    </submittedName>
</protein>
<gene>
    <name evidence="2" type="ORF">PLEPLA_LOCUS5950</name>
</gene>
<dbReference type="Proteomes" id="UP001153269">
    <property type="component" value="Unassembled WGS sequence"/>
</dbReference>
<dbReference type="AlphaFoldDB" id="A0A9N7YA13"/>
<feature type="region of interest" description="Disordered" evidence="1">
    <location>
        <begin position="39"/>
        <end position="94"/>
    </location>
</feature>
<accession>A0A9N7YA13</accession>
<proteinExistence type="predicted"/>
<name>A0A9N7YA13_PLEPL</name>
<keyword evidence="3" id="KW-1185">Reference proteome</keyword>
<reference evidence="2" key="1">
    <citation type="submission" date="2020-03" db="EMBL/GenBank/DDBJ databases">
        <authorList>
            <person name="Weist P."/>
        </authorList>
    </citation>
    <scope>NUCLEOTIDE SEQUENCE</scope>
</reference>
<sequence>MRSEVLGVCGAAPHLLSSSRSITSARLFHVCSTAIRKQNKRQGAEKWERDEWSASDMDTQQESQDGHVRGRVTHMVHGDEREKDEGDIEINGREHRETIRARAPSGIGSCDCGLLSHALSSGE</sequence>
<feature type="compositionally biased region" description="Basic and acidic residues" evidence="1">
    <location>
        <begin position="42"/>
        <end position="52"/>
    </location>
</feature>
<evidence type="ECO:0000313" key="3">
    <source>
        <dbReference type="Proteomes" id="UP001153269"/>
    </source>
</evidence>
<evidence type="ECO:0000256" key="1">
    <source>
        <dbReference type="SAM" id="MobiDB-lite"/>
    </source>
</evidence>
<dbReference type="EMBL" id="CADEAL010000306">
    <property type="protein sequence ID" value="CAB1418128.1"/>
    <property type="molecule type" value="Genomic_DNA"/>
</dbReference>